<name>A0A444L8J8_METS7</name>
<dbReference type="Proteomes" id="UP000288215">
    <property type="component" value="Unassembled WGS sequence"/>
</dbReference>
<evidence type="ECO:0000259" key="3">
    <source>
        <dbReference type="PROSITE" id="PS51371"/>
    </source>
</evidence>
<dbReference type="CDD" id="cd02205">
    <property type="entry name" value="CBS_pair_SF"/>
    <property type="match status" value="1"/>
</dbReference>
<dbReference type="PROSITE" id="PS51371">
    <property type="entry name" value="CBS"/>
    <property type="match status" value="4"/>
</dbReference>
<proteinExistence type="predicted"/>
<sequence>MKVGELMRSPVVTVSKNDTVARARNLMLREMVSRLVVVEGNSPTGILTKKDLVRDLASYKMRNRELDSIMVLEIMRTPVKVIQESASVEEAAKAMVKANIRGLPVVDSGGSLVGIITKTDITSYYLQTQKGAHTVGEIARKIDQTPVVKRTHSFYRVVDMMEEYSADRVIVEEGGRPVGIITETDLSFLRPYRGSEPFIKGTAMKSEEPWPTRLYQLPTAESLMTVEPITVEADQDAAEAASALLENGIGGMPVVNKEYELVGMITKFDFVKAIAREGSA</sequence>
<feature type="domain" description="CBS" evidence="3">
    <location>
        <begin position="7"/>
        <end position="66"/>
    </location>
</feature>
<dbReference type="SMART" id="SM00116">
    <property type="entry name" value="CBS"/>
    <property type="match status" value="4"/>
</dbReference>
<evidence type="ECO:0000313" key="5">
    <source>
        <dbReference type="Proteomes" id="UP000288215"/>
    </source>
</evidence>
<accession>A0A444L8J8</accession>
<dbReference type="EMBL" id="RXGA01000002">
    <property type="protein sequence ID" value="RWX73903.1"/>
    <property type="molecule type" value="Genomic_DNA"/>
</dbReference>
<evidence type="ECO:0000313" key="4">
    <source>
        <dbReference type="EMBL" id="RWX73903.1"/>
    </source>
</evidence>
<evidence type="ECO:0000256" key="2">
    <source>
        <dbReference type="PROSITE-ProRule" id="PRU00703"/>
    </source>
</evidence>
<dbReference type="PANTHER" id="PTHR43080">
    <property type="entry name" value="CBS DOMAIN-CONTAINING PROTEIN CBSX3, MITOCHONDRIAL"/>
    <property type="match status" value="1"/>
</dbReference>
<dbReference type="InterPro" id="IPR000644">
    <property type="entry name" value="CBS_dom"/>
</dbReference>
<gene>
    <name evidence="4" type="ORF">Metus_0682</name>
</gene>
<reference evidence="4 5" key="1">
    <citation type="submission" date="2018-12" db="EMBL/GenBank/DDBJ databases">
        <title>The complete genome of the methanogenic archaea of the candidate phylum Verstraetearchaeota, obtained from the metagenome of underground thermal water.</title>
        <authorList>
            <person name="Kadnikov V.V."/>
            <person name="Mardanov A.V."/>
            <person name="Beletsky A.V."/>
            <person name="Karnachuk O.V."/>
            <person name="Ravin N.V."/>
        </authorList>
    </citation>
    <scope>NUCLEOTIDE SEQUENCE [LARGE SCALE GENOMIC DNA]</scope>
    <source>
        <strain evidence="4">Ch88</strain>
    </source>
</reference>
<dbReference type="SUPFAM" id="SSF54631">
    <property type="entry name" value="CBS-domain pair"/>
    <property type="match status" value="2"/>
</dbReference>
<feature type="domain" description="CBS" evidence="3">
    <location>
        <begin position="75"/>
        <end position="135"/>
    </location>
</feature>
<organism evidence="4 5">
    <name type="scientific">Methanosuratincola subterraneus</name>
    <dbReference type="NCBI Taxonomy" id="2593994"/>
    <lineage>
        <taxon>Archaea</taxon>
        <taxon>Thermoproteota</taxon>
        <taxon>Methanosuratincolia</taxon>
        <taxon>Candidatus Methanomethylicales</taxon>
        <taxon>Candidatus Methanomethylicaceae</taxon>
        <taxon>Candidatus Methanosuratincola (ex Vanwonterghem et al. 2016)</taxon>
    </lineage>
</organism>
<dbReference type="InterPro" id="IPR046342">
    <property type="entry name" value="CBS_dom_sf"/>
</dbReference>
<dbReference type="PANTHER" id="PTHR43080:SF2">
    <property type="entry name" value="CBS DOMAIN-CONTAINING PROTEIN"/>
    <property type="match status" value="1"/>
</dbReference>
<comment type="caution">
    <text evidence="4">The sequence shown here is derived from an EMBL/GenBank/DDBJ whole genome shotgun (WGS) entry which is preliminary data.</text>
</comment>
<feature type="domain" description="CBS" evidence="3">
    <location>
        <begin position="139"/>
        <end position="196"/>
    </location>
</feature>
<dbReference type="Gene3D" id="3.10.580.10">
    <property type="entry name" value="CBS-domain"/>
    <property type="match status" value="2"/>
</dbReference>
<keyword evidence="1 2" id="KW-0129">CBS domain</keyword>
<evidence type="ECO:0000256" key="1">
    <source>
        <dbReference type="ARBA" id="ARBA00023122"/>
    </source>
</evidence>
<feature type="domain" description="CBS" evidence="3">
    <location>
        <begin position="224"/>
        <end position="280"/>
    </location>
</feature>
<protein>
    <recommendedName>
        <fullName evidence="3">CBS domain-containing protein</fullName>
    </recommendedName>
</protein>
<dbReference type="AlphaFoldDB" id="A0A444L8J8"/>
<dbReference type="Pfam" id="PF00571">
    <property type="entry name" value="CBS"/>
    <property type="match status" value="4"/>
</dbReference>
<dbReference type="InterPro" id="IPR051257">
    <property type="entry name" value="Diverse_CBS-Domain"/>
</dbReference>